<dbReference type="InterPro" id="IPR001623">
    <property type="entry name" value="DnaJ_domain"/>
</dbReference>
<evidence type="ECO:0000313" key="4">
    <source>
        <dbReference type="Proteomes" id="UP000230821"/>
    </source>
</evidence>
<evidence type="ECO:0000313" key="3">
    <source>
        <dbReference type="EMBL" id="PIE31358.1"/>
    </source>
</evidence>
<dbReference type="SMART" id="SM00271">
    <property type="entry name" value="DnaJ"/>
    <property type="match status" value="1"/>
</dbReference>
<dbReference type="PROSITE" id="PS50076">
    <property type="entry name" value="DNAJ_2"/>
    <property type="match status" value="1"/>
</dbReference>
<sequence length="675" mass="78409">MYGFLRVKNCQLTNEQKIEYKKFYCGQCHALHDLFGYTSKLFVSYDATLFGLLIAAQRPLQCREKTSWCGAFPYKVPLYAPNEITQRISACFALLIFSLKLSDGLQEKKSPIKAIIAQYYQRRIEKAKRILQEFGFPITAFQKTLDRQYEIESSQKQHIECYAEPSATFLAEVFRFTATVTNTKEHESTLFELGYHIGKTIYLIDSCVDIVDDIEKEQFNALLAAYQQHNGIIPESSRNELVNIVIASLNTIRSLTASLHFLHHQPLIQNILCSGFPQHIYRQIQRSIKQVEKHHPIPLRYLPHAALTSALCVLTAQPANAGWVDGKTVIGLPSLRAYGCFCGEGCGGPDCPCEDCCGLIELFINPCVCFMDRSSGWWVNCCFQLPKTTIASVVGWTFISQYQEKVEREQAQRRREEEERQRRQREEAERRRQQQETEQKRRQEEFIQNLTKELCRFENRIYILAGKLNISFPSNYQKPIIQFVKAHSHQNLTGNTELQRLVNQQTQAARKDLNNLENSHALYQTVSNFYLEVARIVNRTGSIPLIKELEELYGKLHSPNLKSLLTQKKWNYFHEFANELNDDLEYLKQVAIKYQQGDYEEYEADGQPQDTGKMNEEKAYRILEVPSDIQNEQLKKVWKKWAEIFHPDSGYAPNEARMKEINEAYQYLQKIRGFK</sequence>
<dbReference type="CDD" id="cd06257">
    <property type="entry name" value="DnaJ"/>
    <property type="match status" value="1"/>
</dbReference>
<protein>
    <recommendedName>
        <fullName evidence="2">J domain-containing protein</fullName>
    </recommendedName>
</protein>
<name>A0A2G6K6N3_9BACT</name>
<dbReference type="Pfam" id="PF00226">
    <property type="entry name" value="DnaJ"/>
    <property type="match status" value="1"/>
</dbReference>
<feature type="domain" description="J" evidence="2">
    <location>
        <begin position="618"/>
        <end position="675"/>
    </location>
</feature>
<reference evidence="3 4" key="1">
    <citation type="submission" date="2017-10" db="EMBL/GenBank/DDBJ databases">
        <title>Novel microbial diversity and functional potential in the marine mammal oral microbiome.</title>
        <authorList>
            <person name="Dudek N.K."/>
            <person name="Sun C.L."/>
            <person name="Burstein D."/>
            <person name="Kantor R.S."/>
            <person name="Aliaga Goltsman D.S."/>
            <person name="Bik E.M."/>
            <person name="Thomas B.C."/>
            <person name="Banfield J.F."/>
            <person name="Relman D.A."/>
        </authorList>
    </citation>
    <scope>NUCLEOTIDE SEQUENCE [LARGE SCALE GENOMIC DNA]</scope>
    <source>
        <strain evidence="3">DOLJORAL78_47_16</strain>
    </source>
</reference>
<dbReference type="AlphaFoldDB" id="A0A2G6K6N3"/>
<dbReference type="InterPro" id="IPR043740">
    <property type="entry name" value="DUF5685"/>
</dbReference>
<evidence type="ECO:0000259" key="2">
    <source>
        <dbReference type="PROSITE" id="PS50076"/>
    </source>
</evidence>
<dbReference type="SUPFAM" id="SSF46565">
    <property type="entry name" value="Chaperone J-domain"/>
    <property type="match status" value="1"/>
</dbReference>
<evidence type="ECO:0000256" key="1">
    <source>
        <dbReference type="SAM" id="MobiDB-lite"/>
    </source>
</evidence>
<feature type="region of interest" description="Disordered" evidence="1">
    <location>
        <begin position="409"/>
        <end position="442"/>
    </location>
</feature>
<dbReference type="Proteomes" id="UP000230821">
    <property type="component" value="Unassembled WGS sequence"/>
</dbReference>
<comment type="caution">
    <text evidence="3">The sequence shown here is derived from an EMBL/GenBank/DDBJ whole genome shotgun (WGS) entry which is preliminary data.</text>
</comment>
<proteinExistence type="predicted"/>
<accession>A0A2G6K6N3</accession>
<dbReference type="EMBL" id="PDSK01000150">
    <property type="protein sequence ID" value="PIE31358.1"/>
    <property type="molecule type" value="Genomic_DNA"/>
</dbReference>
<gene>
    <name evidence="3" type="ORF">CSA56_18465</name>
</gene>
<dbReference type="Pfam" id="PF18937">
    <property type="entry name" value="DUF5685"/>
    <property type="match status" value="1"/>
</dbReference>
<dbReference type="Gene3D" id="1.10.287.110">
    <property type="entry name" value="DnaJ domain"/>
    <property type="match status" value="1"/>
</dbReference>
<organism evidence="3 4">
    <name type="scientific">candidate division KSB3 bacterium</name>
    <dbReference type="NCBI Taxonomy" id="2044937"/>
    <lineage>
        <taxon>Bacteria</taxon>
        <taxon>candidate division KSB3</taxon>
    </lineage>
</organism>
<dbReference type="InterPro" id="IPR036869">
    <property type="entry name" value="J_dom_sf"/>
</dbReference>